<reference evidence="2" key="1">
    <citation type="submission" date="2016-11" db="UniProtKB">
        <authorList>
            <consortium name="WormBaseParasite"/>
        </authorList>
    </citation>
    <scope>IDENTIFICATION</scope>
    <source>
        <strain evidence="2">KR3021</strain>
    </source>
</reference>
<organism evidence="1 2">
    <name type="scientific">Rhabditophanes sp. KR3021</name>
    <dbReference type="NCBI Taxonomy" id="114890"/>
    <lineage>
        <taxon>Eukaryota</taxon>
        <taxon>Metazoa</taxon>
        <taxon>Ecdysozoa</taxon>
        <taxon>Nematoda</taxon>
        <taxon>Chromadorea</taxon>
        <taxon>Rhabditida</taxon>
        <taxon>Tylenchina</taxon>
        <taxon>Panagrolaimomorpha</taxon>
        <taxon>Strongyloidoidea</taxon>
        <taxon>Alloionematidae</taxon>
        <taxon>Rhabditophanes</taxon>
    </lineage>
</organism>
<dbReference type="Proteomes" id="UP000095286">
    <property type="component" value="Unplaced"/>
</dbReference>
<evidence type="ECO:0000313" key="2">
    <source>
        <dbReference type="WBParaSite" id="RSKR_0000113800.1"/>
    </source>
</evidence>
<protein>
    <submittedName>
        <fullName evidence="2">J domain-containing protein</fullName>
    </submittedName>
</protein>
<evidence type="ECO:0000313" key="1">
    <source>
        <dbReference type="Proteomes" id="UP000095286"/>
    </source>
</evidence>
<proteinExistence type="predicted"/>
<accession>A0AC35TIS5</accession>
<dbReference type="WBParaSite" id="RSKR_0000113800.1">
    <property type="protein sequence ID" value="RSKR_0000113800.1"/>
    <property type="gene ID" value="RSKR_0000113800"/>
</dbReference>
<sequence length="244" mass="28989">MFVLPKVIHIRQGRFLKTSSRCGQDHYKVLGVDKDADGKEIKQAFYGLSKKYHPDMNPGEDQKKAVEQFQMVLAAYEILSNNFKRREYDQSLMPVGRGYTNIRTNRYKPNKKKEYTDINIDYNDFESFQKAARNRRGTHQNYEMPDEFFAQFGGRTFKNRVSEDDVLHTFNYKDSRTIEREREEMKIMEEIEEAKKRERYPTPTFEQLIQDQNRKQALADRKFNLQIGGVLGTILLIMLYARIR</sequence>
<name>A0AC35TIS5_9BILA</name>